<proteinExistence type="inferred from homology"/>
<keyword evidence="7" id="KW-1185">Reference proteome</keyword>
<protein>
    <submittedName>
        <fullName evidence="6">LysR family transcriptional regulator</fullName>
    </submittedName>
</protein>
<dbReference type="PROSITE" id="PS50931">
    <property type="entry name" value="HTH_LYSR"/>
    <property type="match status" value="1"/>
</dbReference>
<evidence type="ECO:0000313" key="6">
    <source>
        <dbReference type="EMBL" id="MBC9794861.1"/>
    </source>
</evidence>
<dbReference type="RefSeq" id="WP_187964018.1">
    <property type="nucleotide sequence ID" value="NZ_JACVDC010000004.1"/>
</dbReference>
<dbReference type="PANTHER" id="PTHR30346:SF28">
    <property type="entry name" value="HTH-TYPE TRANSCRIPTIONAL REGULATOR CYNR"/>
    <property type="match status" value="1"/>
</dbReference>
<dbReference type="GO" id="GO:0003677">
    <property type="term" value="F:DNA binding"/>
    <property type="evidence" value="ECO:0007669"/>
    <property type="project" value="UniProtKB-KW"/>
</dbReference>
<dbReference type="Pfam" id="PF00126">
    <property type="entry name" value="HTH_1"/>
    <property type="match status" value="1"/>
</dbReference>
<dbReference type="Proteomes" id="UP000653730">
    <property type="component" value="Unassembled WGS sequence"/>
</dbReference>
<dbReference type="InterPro" id="IPR000847">
    <property type="entry name" value="LysR_HTH_N"/>
</dbReference>
<evidence type="ECO:0000256" key="1">
    <source>
        <dbReference type="ARBA" id="ARBA00009437"/>
    </source>
</evidence>
<dbReference type="InterPro" id="IPR036388">
    <property type="entry name" value="WH-like_DNA-bd_sf"/>
</dbReference>
<comment type="caution">
    <text evidence="6">The sequence shown here is derived from an EMBL/GenBank/DDBJ whole genome shotgun (WGS) entry which is preliminary data.</text>
</comment>
<dbReference type="PRINTS" id="PR00039">
    <property type="entry name" value="HTHLYSR"/>
</dbReference>
<evidence type="ECO:0000256" key="4">
    <source>
        <dbReference type="ARBA" id="ARBA00023163"/>
    </source>
</evidence>
<dbReference type="InterPro" id="IPR036390">
    <property type="entry name" value="WH_DNA-bd_sf"/>
</dbReference>
<dbReference type="Gene3D" id="1.10.10.10">
    <property type="entry name" value="Winged helix-like DNA-binding domain superfamily/Winged helix DNA-binding domain"/>
    <property type="match status" value="1"/>
</dbReference>
<evidence type="ECO:0000259" key="5">
    <source>
        <dbReference type="PROSITE" id="PS50931"/>
    </source>
</evidence>
<comment type="similarity">
    <text evidence="1">Belongs to the LysR transcriptional regulatory family.</text>
</comment>
<keyword evidence="3" id="KW-0238">DNA-binding</keyword>
<dbReference type="InterPro" id="IPR005119">
    <property type="entry name" value="LysR_subst-bd"/>
</dbReference>
<dbReference type="SUPFAM" id="SSF46785">
    <property type="entry name" value="Winged helix' DNA-binding domain"/>
    <property type="match status" value="1"/>
</dbReference>
<evidence type="ECO:0000256" key="2">
    <source>
        <dbReference type="ARBA" id="ARBA00023015"/>
    </source>
</evidence>
<reference evidence="6 7" key="1">
    <citation type="submission" date="2020-09" db="EMBL/GenBank/DDBJ databases">
        <title>Sinomicrobium weinanense sp. nov., a halophilic bacteria isolated from saline-alkali soil.</title>
        <authorList>
            <person name="Wu P."/>
            <person name="Ren H."/>
            <person name="Mei Y."/>
            <person name="Liang Y."/>
            <person name="Chen Z."/>
        </authorList>
    </citation>
    <scope>NUCLEOTIDE SEQUENCE [LARGE SCALE GENOMIC DNA]</scope>
    <source>
        <strain evidence="6 7">FJxs</strain>
    </source>
</reference>
<dbReference type="GO" id="GO:0032993">
    <property type="term" value="C:protein-DNA complex"/>
    <property type="evidence" value="ECO:0007669"/>
    <property type="project" value="TreeGrafter"/>
</dbReference>
<evidence type="ECO:0000256" key="3">
    <source>
        <dbReference type="ARBA" id="ARBA00023125"/>
    </source>
</evidence>
<dbReference type="Gene3D" id="3.40.190.10">
    <property type="entry name" value="Periplasmic binding protein-like II"/>
    <property type="match status" value="2"/>
</dbReference>
<keyword evidence="2" id="KW-0805">Transcription regulation</keyword>
<dbReference type="PANTHER" id="PTHR30346">
    <property type="entry name" value="TRANSCRIPTIONAL DUAL REGULATOR HCAR-RELATED"/>
    <property type="match status" value="1"/>
</dbReference>
<evidence type="ECO:0000313" key="7">
    <source>
        <dbReference type="Proteomes" id="UP000653730"/>
    </source>
</evidence>
<dbReference type="SUPFAM" id="SSF53850">
    <property type="entry name" value="Periplasmic binding protein-like II"/>
    <property type="match status" value="1"/>
</dbReference>
<dbReference type="FunFam" id="1.10.10.10:FF:000001">
    <property type="entry name" value="LysR family transcriptional regulator"/>
    <property type="match status" value="1"/>
</dbReference>
<name>A0A926Q2F5_9FLAO</name>
<keyword evidence="4" id="KW-0804">Transcription</keyword>
<dbReference type="CDD" id="cd08414">
    <property type="entry name" value="PBP2_LTTR_aromatics_like"/>
    <property type="match status" value="1"/>
</dbReference>
<organism evidence="6 7">
    <name type="scientific">Sinomicrobium weinanense</name>
    <dbReference type="NCBI Taxonomy" id="2842200"/>
    <lineage>
        <taxon>Bacteria</taxon>
        <taxon>Pseudomonadati</taxon>
        <taxon>Bacteroidota</taxon>
        <taxon>Flavobacteriia</taxon>
        <taxon>Flavobacteriales</taxon>
        <taxon>Flavobacteriaceae</taxon>
        <taxon>Sinomicrobium</taxon>
    </lineage>
</organism>
<dbReference type="Pfam" id="PF03466">
    <property type="entry name" value="LysR_substrate"/>
    <property type="match status" value="1"/>
</dbReference>
<dbReference type="AlphaFoldDB" id="A0A926Q2F5"/>
<sequence length="296" mass="34097">MKKNNLYYFCVLADELHFGNAAKKLHITQPPLSRAIQQLEEELECLLLKRDQRNVTLTPAGEYLKQRGDVLLANLSEMKSEVKKIVHGQKGELHITLVGSIIQRLMPYLKRFIRKYPSVKIKISQYTTREQIQLIKSGDADIGFLRGPIFARGLNLYDFYKEPFVLVTPRHFKGTVSKIEDFQQLSNMSYISFPRYLARGLHDQITRICNMAAYYPHVIHEVHQLDLIVRMVECGLGISIIPQCGLDGLLADIRTFKLDFISQQSVISCYFNDLKDNPVLGNFLKELNISKEVHKK</sequence>
<gene>
    <name evidence="6" type="ORF">IBL28_02690</name>
</gene>
<dbReference type="GO" id="GO:0003700">
    <property type="term" value="F:DNA-binding transcription factor activity"/>
    <property type="evidence" value="ECO:0007669"/>
    <property type="project" value="InterPro"/>
</dbReference>
<accession>A0A926Q2F5</accession>
<feature type="domain" description="HTH lysR-type" evidence="5">
    <location>
        <begin position="1"/>
        <end position="58"/>
    </location>
</feature>
<dbReference type="EMBL" id="JACVDC010000004">
    <property type="protein sequence ID" value="MBC9794861.1"/>
    <property type="molecule type" value="Genomic_DNA"/>
</dbReference>